<keyword evidence="1" id="KW-0472">Membrane</keyword>
<keyword evidence="1" id="KW-1133">Transmembrane helix</keyword>
<feature type="transmembrane region" description="Helical" evidence="1">
    <location>
        <begin position="20"/>
        <end position="43"/>
    </location>
</feature>
<name>A0ABW6K9F3_9BACI</name>
<feature type="transmembrane region" description="Helical" evidence="1">
    <location>
        <begin position="63"/>
        <end position="80"/>
    </location>
</feature>
<accession>A0ABW6K9F3</accession>
<proteinExistence type="predicted"/>
<dbReference type="Proteomes" id="UP001601059">
    <property type="component" value="Unassembled WGS sequence"/>
</dbReference>
<protein>
    <submittedName>
        <fullName evidence="2">Uncharacterized protein</fullName>
    </submittedName>
</protein>
<sequence length="84" mass="9633">MEKIRQPLFLRIADMLFRIFVLLTGFGLAVSGGVSTIAYLNLLTTGHNMVEYFNYISTRIECYLLLIGIILIWLSIYFPGNRNV</sequence>
<comment type="caution">
    <text evidence="2">The sequence shown here is derived from an EMBL/GenBank/DDBJ whole genome shotgun (WGS) entry which is preliminary data.</text>
</comment>
<evidence type="ECO:0000256" key="1">
    <source>
        <dbReference type="SAM" id="Phobius"/>
    </source>
</evidence>
<reference evidence="2 3" key="1">
    <citation type="submission" date="2024-08" db="EMBL/GenBank/DDBJ databases">
        <title>Two novel Cytobacillus novel species.</title>
        <authorList>
            <person name="Liu G."/>
        </authorList>
    </citation>
    <scope>NUCLEOTIDE SEQUENCE [LARGE SCALE GENOMIC DNA]</scope>
    <source>
        <strain evidence="2 3">FJAT-54145</strain>
    </source>
</reference>
<dbReference type="EMBL" id="JBIACK010000002">
    <property type="protein sequence ID" value="MFE8700374.1"/>
    <property type="molecule type" value="Genomic_DNA"/>
</dbReference>
<dbReference type="RefSeq" id="WP_389359479.1">
    <property type="nucleotide sequence ID" value="NZ_JBIACK010000002.1"/>
</dbReference>
<dbReference type="Pfam" id="PF26135">
    <property type="entry name" value="YuzI"/>
    <property type="match status" value="1"/>
</dbReference>
<keyword evidence="3" id="KW-1185">Reference proteome</keyword>
<evidence type="ECO:0000313" key="2">
    <source>
        <dbReference type="EMBL" id="MFE8700374.1"/>
    </source>
</evidence>
<dbReference type="InterPro" id="IPR058887">
    <property type="entry name" value="YuzI-like"/>
</dbReference>
<evidence type="ECO:0000313" key="3">
    <source>
        <dbReference type="Proteomes" id="UP001601059"/>
    </source>
</evidence>
<organism evidence="2 3">
    <name type="scientific">Cytobacillus spartinae</name>
    <dbReference type="NCBI Taxonomy" id="3299023"/>
    <lineage>
        <taxon>Bacteria</taxon>
        <taxon>Bacillati</taxon>
        <taxon>Bacillota</taxon>
        <taxon>Bacilli</taxon>
        <taxon>Bacillales</taxon>
        <taxon>Bacillaceae</taxon>
        <taxon>Cytobacillus</taxon>
    </lineage>
</organism>
<keyword evidence="1" id="KW-0812">Transmembrane</keyword>
<gene>
    <name evidence="2" type="ORF">ACFYKX_07105</name>
</gene>